<name>A0A9W6QBE0_9ACTN</name>
<dbReference type="RefSeq" id="WP_285738760.1">
    <property type="nucleotide sequence ID" value="NZ_BSSA01000022.1"/>
</dbReference>
<accession>A0A9W6QBE0</accession>
<proteinExistence type="predicted"/>
<dbReference type="EMBL" id="BSSA01000022">
    <property type="protein sequence ID" value="GLW73109.1"/>
    <property type="molecule type" value="Genomic_DNA"/>
</dbReference>
<reference evidence="1" key="1">
    <citation type="submission" date="2023-02" db="EMBL/GenBank/DDBJ databases">
        <title>Kitasatospora phosalacinea NBRC 14627.</title>
        <authorList>
            <person name="Ichikawa N."/>
            <person name="Sato H."/>
            <person name="Tonouchi N."/>
        </authorList>
    </citation>
    <scope>NUCLEOTIDE SEQUENCE</scope>
    <source>
        <strain evidence="1">NBRC 14627</strain>
    </source>
</reference>
<evidence type="ECO:0000313" key="1">
    <source>
        <dbReference type="EMBL" id="GLW73109.1"/>
    </source>
</evidence>
<dbReference type="AlphaFoldDB" id="A0A9W6QBE0"/>
<gene>
    <name evidence="1" type="ORF">Kpho02_54080</name>
</gene>
<organism evidence="1 2">
    <name type="scientific">Kitasatospora phosalacinea</name>
    <dbReference type="NCBI Taxonomy" id="2065"/>
    <lineage>
        <taxon>Bacteria</taxon>
        <taxon>Bacillati</taxon>
        <taxon>Actinomycetota</taxon>
        <taxon>Actinomycetes</taxon>
        <taxon>Kitasatosporales</taxon>
        <taxon>Streptomycetaceae</taxon>
        <taxon>Kitasatospora</taxon>
    </lineage>
</organism>
<sequence>MSLTRVLLTSGRSIRLDEVRMSSTYGGLLEGYPCRRVNDWSIRSLRDAAVRQYPSLPVHLVEPVRELPEDGHRGLMGPEERLPLVRCVGLFSSHPVGRDDADFSQLVVAWYQPGPELADLAAAVPGLAELPWDGLARDCDY</sequence>
<evidence type="ECO:0000313" key="2">
    <source>
        <dbReference type="Proteomes" id="UP001165041"/>
    </source>
</evidence>
<dbReference type="Proteomes" id="UP001165041">
    <property type="component" value="Unassembled WGS sequence"/>
</dbReference>
<comment type="caution">
    <text evidence="1">The sequence shown here is derived from an EMBL/GenBank/DDBJ whole genome shotgun (WGS) entry which is preliminary data.</text>
</comment>
<protein>
    <submittedName>
        <fullName evidence="1">Uncharacterized protein</fullName>
    </submittedName>
</protein>